<dbReference type="SMART" id="SM01383">
    <property type="entry name" value="Ribosomal_L2"/>
    <property type="match status" value="1"/>
</dbReference>
<dbReference type="InterPro" id="IPR022671">
    <property type="entry name" value="Ribosomal_uL2_CS"/>
</dbReference>
<evidence type="ECO:0000256" key="4">
    <source>
        <dbReference type="SAM" id="MobiDB-lite"/>
    </source>
</evidence>
<organism evidence="7 8">
    <name type="scientific">Dacryopinax primogenitus (strain DJM 731)</name>
    <name type="common">Brown rot fungus</name>
    <dbReference type="NCBI Taxonomy" id="1858805"/>
    <lineage>
        <taxon>Eukaryota</taxon>
        <taxon>Fungi</taxon>
        <taxon>Dikarya</taxon>
        <taxon>Basidiomycota</taxon>
        <taxon>Agaricomycotina</taxon>
        <taxon>Dacrymycetes</taxon>
        <taxon>Dacrymycetales</taxon>
        <taxon>Dacrymycetaceae</taxon>
        <taxon>Dacryopinax</taxon>
    </lineage>
</organism>
<evidence type="ECO:0000256" key="2">
    <source>
        <dbReference type="ARBA" id="ARBA00022980"/>
    </source>
</evidence>
<keyword evidence="2" id="KW-0689">Ribosomal protein</keyword>
<evidence type="ECO:0000259" key="6">
    <source>
        <dbReference type="SMART" id="SM01383"/>
    </source>
</evidence>
<feature type="region of interest" description="Disordered" evidence="4">
    <location>
        <begin position="267"/>
        <end position="324"/>
    </location>
</feature>
<feature type="compositionally biased region" description="Low complexity" evidence="4">
    <location>
        <begin position="313"/>
        <end position="324"/>
    </location>
</feature>
<dbReference type="InterPro" id="IPR002171">
    <property type="entry name" value="Ribosomal_uL2"/>
</dbReference>
<feature type="compositionally biased region" description="Basic and acidic residues" evidence="4">
    <location>
        <begin position="192"/>
        <end position="214"/>
    </location>
</feature>
<dbReference type="SUPFAM" id="SSF50249">
    <property type="entry name" value="Nucleic acid-binding proteins"/>
    <property type="match status" value="1"/>
</dbReference>
<sequence length="488" mass="53020">MLSTARLSLFSGARPSCSRSLSTTSLCSAAVAVAPTRITASMKQLLPPKKSPFVRIDGPYKVYKPLTPSIRHRRDVYNPHLYTGAPIRVLTVAKRKTGGRNKAGRITVRSVGGGARQRIRIVDFKRSEPGKCDVIRIEFDPRRSAHIALIRQRNPKAKQVFSYILAPDGIRAGDVVESFRYGIPDGFVEGFIDERKSIPPPKEDKGRNRGEKHTAPAVVEEPSLSKPKEPEYDEDSVAELEAELAALEAAAEQEALEAQALKAEHEVEEGGALPPVEELEESIEAEDGAGTEGEFLPDPAAALDRTPPQGAIDAQPDFQQPAQPVSRLNPAVQAKMAEHVRGATATTSQLALGVLRMTTIKPGNVLPLRLIPRGVQIHNISLHPYGPMKLVRSAGSYGEVVVHEPDGKYSHVRLQSGEVRKIGQECCATIGKVSNEHWKGRMLGKAGRSRRLGIRPHVRGVAMNAVDHPHGGGRGKSKGNKHPRSIYG</sequence>
<feature type="domain" description="Large ribosomal subunit protein uL2 RNA-binding" evidence="6">
    <location>
        <begin position="99"/>
        <end position="178"/>
    </location>
</feature>
<feature type="region of interest" description="Disordered" evidence="4">
    <location>
        <begin position="464"/>
        <end position="488"/>
    </location>
</feature>
<dbReference type="InterPro" id="IPR022666">
    <property type="entry name" value="Ribosomal_uL2_RNA-bd_dom"/>
</dbReference>
<feature type="region of interest" description="Disordered" evidence="4">
    <location>
        <begin position="192"/>
        <end position="236"/>
    </location>
</feature>
<gene>
    <name evidence="7" type="ORF">DACRYDRAFT_115847</name>
</gene>
<feature type="domain" description="Large ribosomal subunit protein uL2 C-terminal" evidence="5">
    <location>
        <begin position="360"/>
        <end position="488"/>
    </location>
</feature>
<dbReference type="OMA" id="HSITINP"/>
<keyword evidence="8" id="KW-1185">Reference proteome</keyword>
<dbReference type="InterPro" id="IPR014726">
    <property type="entry name" value="Ribosomal_uL2_dom3"/>
</dbReference>
<dbReference type="Gene3D" id="2.40.50.140">
    <property type="entry name" value="Nucleic acid-binding proteins"/>
    <property type="match status" value="1"/>
</dbReference>
<dbReference type="PANTHER" id="PTHR13691">
    <property type="entry name" value="RIBOSOMAL PROTEIN L2"/>
    <property type="match status" value="1"/>
</dbReference>
<reference evidence="7 8" key="1">
    <citation type="journal article" date="2012" name="Science">
        <title>The Paleozoic origin of enzymatic lignin decomposition reconstructed from 31 fungal genomes.</title>
        <authorList>
            <person name="Floudas D."/>
            <person name="Binder M."/>
            <person name="Riley R."/>
            <person name="Barry K."/>
            <person name="Blanchette R.A."/>
            <person name="Henrissat B."/>
            <person name="Martinez A.T."/>
            <person name="Otillar R."/>
            <person name="Spatafora J.W."/>
            <person name="Yadav J.S."/>
            <person name="Aerts A."/>
            <person name="Benoit I."/>
            <person name="Boyd A."/>
            <person name="Carlson A."/>
            <person name="Copeland A."/>
            <person name="Coutinho P.M."/>
            <person name="de Vries R.P."/>
            <person name="Ferreira P."/>
            <person name="Findley K."/>
            <person name="Foster B."/>
            <person name="Gaskell J."/>
            <person name="Glotzer D."/>
            <person name="Gorecki P."/>
            <person name="Heitman J."/>
            <person name="Hesse C."/>
            <person name="Hori C."/>
            <person name="Igarashi K."/>
            <person name="Jurgens J.A."/>
            <person name="Kallen N."/>
            <person name="Kersten P."/>
            <person name="Kohler A."/>
            <person name="Kuees U."/>
            <person name="Kumar T.K.A."/>
            <person name="Kuo A."/>
            <person name="LaButti K."/>
            <person name="Larrondo L.F."/>
            <person name="Lindquist E."/>
            <person name="Ling A."/>
            <person name="Lombard V."/>
            <person name="Lucas S."/>
            <person name="Lundell T."/>
            <person name="Martin R."/>
            <person name="McLaughlin D.J."/>
            <person name="Morgenstern I."/>
            <person name="Morin E."/>
            <person name="Murat C."/>
            <person name="Nagy L.G."/>
            <person name="Nolan M."/>
            <person name="Ohm R.A."/>
            <person name="Patyshakuliyeva A."/>
            <person name="Rokas A."/>
            <person name="Ruiz-Duenas F.J."/>
            <person name="Sabat G."/>
            <person name="Salamov A."/>
            <person name="Samejima M."/>
            <person name="Schmutz J."/>
            <person name="Slot J.C."/>
            <person name="St John F."/>
            <person name="Stenlid J."/>
            <person name="Sun H."/>
            <person name="Sun S."/>
            <person name="Syed K."/>
            <person name="Tsang A."/>
            <person name="Wiebenga A."/>
            <person name="Young D."/>
            <person name="Pisabarro A."/>
            <person name="Eastwood D.C."/>
            <person name="Martin F."/>
            <person name="Cullen D."/>
            <person name="Grigoriev I.V."/>
            <person name="Hibbett D.S."/>
        </authorList>
    </citation>
    <scope>NUCLEOTIDE SEQUENCE [LARGE SCALE GENOMIC DNA]</scope>
    <source>
        <strain evidence="7 8">DJM-731 SS1</strain>
    </source>
</reference>
<accession>M5GA91</accession>
<name>M5GA91_DACPD</name>
<dbReference type="GeneID" id="63685147"/>
<feature type="non-terminal residue" evidence="7">
    <location>
        <position position="488"/>
    </location>
</feature>
<comment type="similarity">
    <text evidence="1">Belongs to the universal ribosomal protein uL2 family.</text>
</comment>
<dbReference type="FunFam" id="2.30.30.30:FF:000001">
    <property type="entry name" value="50S ribosomal protein L2"/>
    <property type="match status" value="1"/>
</dbReference>
<protein>
    <submittedName>
        <fullName evidence="7">Uncharacterized protein</fullName>
    </submittedName>
</protein>
<dbReference type="PANTHER" id="PTHR13691:SF5">
    <property type="entry name" value="LARGE RIBOSOMAL SUBUNIT PROTEIN UL2M"/>
    <property type="match status" value="1"/>
</dbReference>
<dbReference type="GO" id="GO:0003735">
    <property type="term" value="F:structural constituent of ribosome"/>
    <property type="evidence" value="ECO:0007669"/>
    <property type="project" value="InterPro"/>
</dbReference>
<dbReference type="PROSITE" id="PS00467">
    <property type="entry name" value="RIBOSOMAL_L2"/>
    <property type="match status" value="1"/>
</dbReference>
<dbReference type="RefSeq" id="XP_040629761.1">
    <property type="nucleotide sequence ID" value="XM_040770085.1"/>
</dbReference>
<dbReference type="STRING" id="1858805.M5GA91"/>
<dbReference type="SUPFAM" id="SSF50104">
    <property type="entry name" value="Translation proteins SH3-like domain"/>
    <property type="match status" value="1"/>
</dbReference>
<evidence type="ECO:0000256" key="3">
    <source>
        <dbReference type="ARBA" id="ARBA00023274"/>
    </source>
</evidence>
<dbReference type="GO" id="GO:0003723">
    <property type="term" value="F:RNA binding"/>
    <property type="evidence" value="ECO:0007669"/>
    <property type="project" value="TreeGrafter"/>
</dbReference>
<feature type="compositionally biased region" description="Basic residues" evidence="4">
    <location>
        <begin position="471"/>
        <end position="488"/>
    </location>
</feature>
<dbReference type="InterPro" id="IPR014722">
    <property type="entry name" value="Rib_uL2_dom2"/>
</dbReference>
<dbReference type="Pfam" id="PF00181">
    <property type="entry name" value="Ribosomal_L2_N"/>
    <property type="match status" value="1"/>
</dbReference>
<dbReference type="GO" id="GO:0032543">
    <property type="term" value="P:mitochondrial translation"/>
    <property type="evidence" value="ECO:0007669"/>
    <property type="project" value="TreeGrafter"/>
</dbReference>
<dbReference type="SMART" id="SM01382">
    <property type="entry name" value="Ribosomal_L2_C"/>
    <property type="match status" value="1"/>
</dbReference>
<evidence type="ECO:0000256" key="1">
    <source>
        <dbReference type="ARBA" id="ARBA00005636"/>
    </source>
</evidence>
<keyword evidence="3" id="KW-0687">Ribonucleoprotein</keyword>
<dbReference type="AlphaFoldDB" id="M5GA91"/>
<proteinExistence type="inferred from homology"/>
<dbReference type="Pfam" id="PF03947">
    <property type="entry name" value="Ribosomal_L2_C"/>
    <property type="match status" value="1"/>
</dbReference>
<dbReference type="EMBL" id="JH795861">
    <property type="protein sequence ID" value="EJU02867.1"/>
    <property type="molecule type" value="Genomic_DNA"/>
</dbReference>
<evidence type="ECO:0000313" key="7">
    <source>
        <dbReference type="EMBL" id="EJU02867.1"/>
    </source>
</evidence>
<dbReference type="Proteomes" id="UP000030653">
    <property type="component" value="Unassembled WGS sequence"/>
</dbReference>
<dbReference type="InterPro" id="IPR012340">
    <property type="entry name" value="NA-bd_OB-fold"/>
</dbReference>
<dbReference type="InterPro" id="IPR022669">
    <property type="entry name" value="Ribosomal_uL2_C"/>
</dbReference>
<evidence type="ECO:0000259" key="5">
    <source>
        <dbReference type="SMART" id="SM01382"/>
    </source>
</evidence>
<dbReference type="InterPro" id="IPR008991">
    <property type="entry name" value="Translation_prot_SH3-like_sf"/>
</dbReference>
<dbReference type="GO" id="GO:0005762">
    <property type="term" value="C:mitochondrial large ribosomal subunit"/>
    <property type="evidence" value="ECO:0007669"/>
    <property type="project" value="TreeGrafter"/>
</dbReference>
<dbReference type="Gene3D" id="4.10.950.10">
    <property type="entry name" value="Ribosomal protein L2, domain 3"/>
    <property type="match status" value="1"/>
</dbReference>
<dbReference type="HOGENOM" id="CLU_036235_3_0_1"/>
<evidence type="ECO:0000313" key="8">
    <source>
        <dbReference type="Proteomes" id="UP000030653"/>
    </source>
</evidence>
<feature type="compositionally biased region" description="Acidic residues" evidence="4">
    <location>
        <begin position="277"/>
        <end position="289"/>
    </location>
</feature>
<dbReference type="OrthoDB" id="268576at2759"/>
<dbReference type="Gene3D" id="2.30.30.30">
    <property type="match status" value="1"/>
</dbReference>